<keyword evidence="5" id="KW-0572">Peptidoglycan-anchor</keyword>
<feature type="domain" description="Gram-positive cocci surface proteins LPxTG" evidence="9">
    <location>
        <begin position="1518"/>
        <end position="1552"/>
    </location>
</feature>
<dbReference type="PANTHER" id="PTHR36108:SF13">
    <property type="entry name" value="COLOSSIN-B-RELATED"/>
    <property type="match status" value="1"/>
</dbReference>
<geneLocation type="plasmid" evidence="10 12">
    <name>punnamed2</name>
</geneLocation>
<keyword evidence="7" id="KW-0472">Membrane</keyword>
<dbReference type="InterPro" id="IPR013783">
    <property type="entry name" value="Ig-like_fold"/>
</dbReference>
<dbReference type="SUPFAM" id="SSF49478">
    <property type="entry name" value="Cna protein B-type domain"/>
    <property type="match status" value="6"/>
</dbReference>
<dbReference type="RefSeq" id="WP_135253572.1">
    <property type="nucleotide sequence ID" value="NZ_CP038867.1"/>
</dbReference>
<dbReference type="Proteomes" id="UP000296883">
    <property type="component" value="Plasmid punnamed2"/>
</dbReference>
<dbReference type="Proteomes" id="UP000297725">
    <property type="component" value="Unassembled WGS sequence"/>
</dbReference>
<dbReference type="InterPro" id="IPR019931">
    <property type="entry name" value="LPXTG_anchor"/>
</dbReference>
<keyword evidence="10" id="KW-0614">Plasmid</keyword>
<organism evidence="11 13">
    <name type="scientific">Vagococcus xieshaowenii</name>
    <dbReference type="NCBI Taxonomy" id="2562451"/>
    <lineage>
        <taxon>Bacteria</taxon>
        <taxon>Bacillati</taxon>
        <taxon>Bacillota</taxon>
        <taxon>Bacilli</taxon>
        <taxon>Lactobacillales</taxon>
        <taxon>Enterococcaceae</taxon>
        <taxon>Vagococcus</taxon>
    </lineage>
</organism>
<evidence type="ECO:0000259" key="9">
    <source>
        <dbReference type="PROSITE" id="PS50847"/>
    </source>
</evidence>
<keyword evidence="12" id="KW-1185">Reference proteome</keyword>
<evidence type="ECO:0000256" key="5">
    <source>
        <dbReference type="ARBA" id="ARBA00023088"/>
    </source>
</evidence>
<evidence type="ECO:0000256" key="1">
    <source>
        <dbReference type="ARBA" id="ARBA00007257"/>
    </source>
</evidence>
<protein>
    <submittedName>
        <fullName evidence="11">LPXTG cell wall anchor domain-containing protein</fullName>
    </submittedName>
</protein>
<feature type="transmembrane region" description="Helical" evidence="7">
    <location>
        <begin position="1527"/>
        <end position="1545"/>
    </location>
</feature>
<dbReference type="PANTHER" id="PTHR36108">
    <property type="entry name" value="COLOSSIN-B-RELATED"/>
    <property type="match status" value="1"/>
</dbReference>
<evidence type="ECO:0000313" key="12">
    <source>
        <dbReference type="Proteomes" id="UP000296883"/>
    </source>
</evidence>
<sequence>MKSKRFVSVVMVMMLLLQQVGSTVYAVTTNDGTPAVEQTMETEQTERSDSADTSESGSEQNSTEKEVVSSSIENTEEEAQAPPVEKEQNVTNVINEETEETQESTDSSSNVETDTSSTNDKSAEQSKETIDSSSVKESDETVPQLSEQLILEKLQGMRSTSEQDTLKDYFVGDNFLGTEKQLRAYAQARGLTLTAKRINYTNVRILPKVPNGQYPEGTNFTHDYMLKFTLDGKTVFCIQEASPTWNGATYNGEQAITSFLTDATLVKKLNLIAHFGYYANSDKSDAQYAATELMLWEAFGGSTLKTTIPDYSTRKSAVNSKVSSYQKPSSLKGSTITVKAGQTVTKTDSNGVLSDYEVITNTANVGIKINGNKLEITGKTNSNSNGVVLLQKKMAVTPENSLVYRKGVMQALGYLNDPDLIKETINIKVELNGTVKIKKVDENGKSLANAKFKYTYGSKSGQVTSNSSGEATLSNVPAGSKVTVTEIQAPTGYVLDSTPQTVTVEASKTAILTFKNKQIKGNIKLVKKADENWQTGAKNDFLKGAEFTLYKSDGKTQVAKATTNAKGEISFTNIAYGDYVLKETKVPAGYLPVADMKVSIKTNGQTITLNATDKVIKGNIKLVKKADENWQTGAKNNFLQGAEFTLYKSDGKTQVAKATTNAKGEISFTNLLYGNYVLKETKVPEGYLPVADMNVSIKENSKTIELSATDKVVKGNIKLVKKADINWQTEAKDSFLQGAEFTLYKSDGKTQVAKATTDAKGEISFTNLLYGDYVLKETKVPEGYLPVADMKVSIKENNQTIELSATDKVMKGSIKLVKKADEEWTTDNTNTFLKGAEFTLFKSDGETEVAKATTNEKGDIIFNDVLYGSYILKETVVPEGYLPVEDMNVTINKDQQLIELFATDKVIREDLKLTKVDIESGKPILTKDAQFEIKNLQTGQLVTHTTELEEESSVFVTNEDGVIFVPQLKYGWYEVTEIFAPNGYIQLKEPVKFKVDGSNNGLIELTITNKPAKGKVNVNKIGQKEVAVESEETEFGELYRFTYDYRDLADVTYELYAAEEIKTGDGVVHYEKEQIIDEATTDENGRFEITGLYPGHYYLIEKEAPNGYIKDKEKVPFDIRYEGQEVELSETDVEHKNIWNEFQVLINKEEEVVSGWENNAPIIETIPSQNKVFGLFKRNGFELNGEQVVPENSLVAIVKTIHGVATFQGQLPEGDDYYAKELDAGLDHVLEDTEYPVDLTPQDNREVVQANVYANQTFVGNANLNRMARQPILNKLARQNVKLIKVDNTSYVNEKVLAGVAFDLLKTDGEEEVKVAEFVTDENGEINLENLPTGQYKFVETQPLENYLPNSEDLSFEIQPSTDGEVIIIKAHNERVEPTLGTMLTDLDGQKLIDSLVDNTFIDTLDYTGMLLGKDEKYEIHFELWERSSLGASQDKLVAKTIAKDVVFETENGTYDMRLDVPAGTLEPSKTYYAKEFVYRKTKENPTPDKPFTEHDDRDCKDQTIETKAKPIVPVKYLPQTGETAKLGLSILGLLLVISVGYVWVTKRRKES</sequence>
<feature type="region of interest" description="Disordered" evidence="6">
    <location>
        <begin position="32"/>
        <end position="143"/>
    </location>
</feature>
<dbReference type="NCBIfam" id="TIGR01167">
    <property type="entry name" value="LPXTG_anchor"/>
    <property type="match status" value="1"/>
</dbReference>
<dbReference type="EMBL" id="SRHU01000007">
    <property type="protein sequence ID" value="TFZ42946.1"/>
    <property type="molecule type" value="Genomic_DNA"/>
</dbReference>
<dbReference type="EMBL" id="CP038867">
    <property type="protein sequence ID" value="QCA29671.1"/>
    <property type="molecule type" value="Genomic_DNA"/>
</dbReference>
<evidence type="ECO:0000256" key="3">
    <source>
        <dbReference type="ARBA" id="ARBA00022525"/>
    </source>
</evidence>
<keyword evidence="7" id="KW-1133">Transmembrane helix</keyword>
<name>A0AAJ5EH50_9ENTE</name>
<dbReference type="Pfam" id="PF00746">
    <property type="entry name" value="Gram_pos_anchor"/>
    <property type="match status" value="1"/>
</dbReference>
<evidence type="ECO:0000256" key="2">
    <source>
        <dbReference type="ARBA" id="ARBA00022512"/>
    </source>
</evidence>
<evidence type="ECO:0000313" key="11">
    <source>
        <dbReference type="EMBL" id="TFZ42946.1"/>
    </source>
</evidence>
<feature type="compositionally biased region" description="Polar residues" evidence="6">
    <location>
        <begin position="111"/>
        <end position="120"/>
    </location>
</feature>
<dbReference type="InterPro" id="IPR041033">
    <property type="entry name" value="SpaA_PFL_dom_1"/>
</dbReference>
<comment type="similarity">
    <text evidence="1">Belongs to the serine-aspartate repeat-containing protein (SDr) family.</text>
</comment>
<dbReference type="PROSITE" id="PS50847">
    <property type="entry name" value="GRAM_POS_ANCHORING"/>
    <property type="match status" value="1"/>
</dbReference>
<evidence type="ECO:0000313" key="10">
    <source>
        <dbReference type="EMBL" id="QCA29671.1"/>
    </source>
</evidence>
<evidence type="ECO:0000256" key="4">
    <source>
        <dbReference type="ARBA" id="ARBA00022729"/>
    </source>
</evidence>
<evidence type="ECO:0000256" key="6">
    <source>
        <dbReference type="SAM" id="MobiDB-lite"/>
    </source>
</evidence>
<keyword evidence="2" id="KW-0134">Cell wall</keyword>
<evidence type="ECO:0000256" key="8">
    <source>
        <dbReference type="SAM" id="SignalP"/>
    </source>
</evidence>
<keyword evidence="4 8" id="KW-0732">Signal</keyword>
<feature type="chain" id="PRO_5042535343" evidence="8">
    <location>
        <begin position="27"/>
        <end position="1552"/>
    </location>
</feature>
<gene>
    <name evidence="11" type="ORF">E4031_01545</name>
    <name evidence="10" type="ORF">E4Z98_09805</name>
</gene>
<keyword evidence="3" id="KW-0964">Secreted</keyword>
<reference evidence="10 12" key="2">
    <citation type="submission" date="2019-04" db="EMBL/GenBank/DDBJ databases">
        <authorList>
            <person name="Ge Y."/>
        </authorList>
    </citation>
    <scope>NUCLEOTIDE SEQUENCE [LARGE SCALE GENOMIC DNA]</scope>
    <source>
        <strain evidence="10">CF-49</strain>
        <strain evidence="12">personal::cf-49</strain>
        <plasmid evidence="10 12">punnamed2</plasmid>
    </source>
</reference>
<feature type="compositionally biased region" description="Basic and acidic residues" evidence="6">
    <location>
        <begin position="121"/>
        <end position="139"/>
    </location>
</feature>
<evidence type="ECO:0000313" key="13">
    <source>
        <dbReference type="Proteomes" id="UP000297725"/>
    </source>
</evidence>
<feature type="compositionally biased region" description="Polar residues" evidence="6">
    <location>
        <begin position="51"/>
        <end position="61"/>
    </location>
</feature>
<proteinExistence type="inferred from homology"/>
<evidence type="ECO:0000256" key="7">
    <source>
        <dbReference type="SAM" id="Phobius"/>
    </source>
</evidence>
<reference evidence="11 13" key="1">
    <citation type="submission" date="2019-03" db="EMBL/GenBank/DDBJ databases">
        <title>Vagococcus sp. was isolated fron gut of Carduelis flavirostris.</title>
        <authorList>
            <person name="Ge Y."/>
        </authorList>
    </citation>
    <scope>NUCLEOTIDE SEQUENCE [LARGE SCALE GENOMIC DNA]</scope>
    <source>
        <strain evidence="11 13">CF-210</strain>
    </source>
</reference>
<dbReference type="Gene3D" id="2.60.40.10">
    <property type="entry name" value="Immunoglobulins"/>
    <property type="match status" value="8"/>
</dbReference>
<keyword evidence="7" id="KW-0812">Transmembrane</keyword>
<accession>A0AAJ5EH50</accession>
<feature type="signal peptide" evidence="8">
    <location>
        <begin position="1"/>
        <end position="26"/>
    </location>
</feature>
<dbReference type="Pfam" id="PF17802">
    <property type="entry name" value="SpaA"/>
    <property type="match status" value="8"/>
</dbReference>